<evidence type="ECO:0000256" key="14">
    <source>
        <dbReference type="SAM" id="Phobius"/>
    </source>
</evidence>
<feature type="transmembrane region" description="Helical" evidence="14">
    <location>
        <begin position="6"/>
        <end position="27"/>
    </location>
</feature>
<dbReference type="GeneID" id="54569485"/>
<evidence type="ECO:0000256" key="6">
    <source>
        <dbReference type="ARBA" id="ARBA00022723"/>
    </source>
</evidence>
<keyword evidence="16" id="KW-1185">Reference proteome</keyword>
<evidence type="ECO:0000313" key="15">
    <source>
        <dbReference type="EMBL" id="KAF2169712.1"/>
    </source>
</evidence>
<dbReference type="PANTHER" id="PTHR24305">
    <property type="entry name" value="CYTOCHROME P450"/>
    <property type="match status" value="1"/>
</dbReference>
<dbReference type="GO" id="GO:0004497">
    <property type="term" value="F:monooxygenase activity"/>
    <property type="evidence" value="ECO:0007669"/>
    <property type="project" value="UniProtKB-KW"/>
</dbReference>
<evidence type="ECO:0000313" key="16">
    <source>
        <dbReference type="Proteomes" id="UP000799537"/>
    </source>
</evidence>
<evidence type="ECO:0000256" key="11">
    <source>
        <dbReference type="ARBA" id="ARBA00023136"/>
    </source>
</evidence>
<keyword evidence="5 14" id="KW-0812">Transmembrane</keyword>
<evidence type="ECO:0000256" key="5">
    <source>
        <dbReference type="ARBA" id="ARBA00022692"/>
    </source>
</evidence>
<dbReference type="Gene3D" id="1.10.630.10">
    <property type="entry name" value="Cytochrome P450"/>
    <property type="match status" value="1"/>
</dbReference>
<reference evidence="15" key="1">
    <citation type="journal article" date="2020" name="Stud. Mycol.">
        <title>101 Dothideomycetes genomes: a test case for predicting lifestyles and emergence of pathogens.</title>
        <authorList>
            <person name="Haridas S."/>
            <person name="Albert R."/>
            <person name="Binder M."/>
            <person name="Bloem J."/>
            <person name="Labutti K."/>
            <person name="Salamov A."/>
            <person name="Andreopoulos B."/>
            <person name="Baker S."/>
            <person name="Barry K."/>
            <person name="Bills G."/>
            <person name="Bluhm B."/>
            <person name="Cannon C."/>
            <person name="Castanera R."/>
            <person name="Culley D."/>
            <person name="Daum C."/>
            <person name="Ezra D."/>
            <person name="Gonzalez J."/>
            <person name="Henrissat B."/>
            <person name="Kuo A."/>
            <person name="Liang C."/>
            <person name="Lipzen A."/>
            <person name="Lutzoni F."/>
            <person name="Magnuson J."/>
            <person name="Mondo S."/>
            <person name="Nolan M."/>
            <person name="Ohm R."/>
            <person name="Pangilinan J."/>
            <person name="Park H.-J."/>
            <person name="Ramirez L."/>
            <person name="Alfaro M."/>
            <person name="Sun H."/>
            <person name="Tritt A."/>
            <person name="Yoshinaga Y."/>
            <person name="Zwiers L.-H."/>
            <person name="Turgeon B."/>
            <person name="Goodwin S."/>
            <person name="Spatafora J."/>
            <person name="Crous P."/>
            <person name="Grigoriev I."/>
        </authorList>
    </citation>
    <scope>NUCLEOTIDE SEQUENCE</scope>
    <source>
        <strain evidence="15">ATCC 36951</strain>
    </source>
</reference>
<dbReference type="CDD" id="cd11062">
    <property type="entry name" value="CYP58-like"/>
    <property type="match status" value="1"/>
</dbReference>
<dbReference type="Pfam" id="PF00067">
    <property type="entry name" value="p450"/>
    <property type="match status" value="1"/>
</dbReference>
<evidence type="ECO:0000256" key="9">
    <source>
        <dbReference type="ARBA" id="ARBA00023004"/>
    </source>
</evidence>
<dbReference type="PRINTS" id="PR00385">
    <property type="entry name" value="P450"/>
</dbReference>
<evidence type="ECO:0000256" key="10">
    <source>
        <dbReference type="ARBA" id="ARBA00023033"/>
    </source>
</evidence>
<keyword evidence="4 12" id="KW-0349">Heme</keyword>
<sequence>MAVLDYQILALLAFTAYLAYCFALVVYRVWFHPLAKFPGPKLASCSLWYEFYYDVVLEGKWAFKIRDMHKRYGPIVRINPHELHIKDPDFYNDIHATGRRNKYQWFVNMAGAPGSIFATADEGLHRMRRKPLDNFFSKKAVTDLEPLIEEKVHKLSDRFAQAADSRDIVRADCAFMALTMDVICSYCFAADRMYLDNPDFGLEWKETINGAWQKGGMIRAFPSMPFFMRRFPRWLAKKLDPDMSLFLAWQDSVEATVKPILNGESEKNQHSIFHTLRDSDLPAQEKTLRRLSDEGEIFTGAGSETTAKALATILYYLTTYPACMAKLKEELRSAMPDPSKLVSWTQLEQLPYLSAVIQEGIRLAGGITTRLPRVANEPLQYQDWIIPAGTPISETINFILMDPVIFHEPYTFRPERWIEGGQRLSKYQVSFGKGSRQCIGMNLAYAEMYLACAALFRRFNFDLYKTDSRNMEFVHDFFVAAPAKEFRSVRVRIAKDE</sequence>
<dbReference type="InterPro" id="IPR036396">
    <property type="entry name" value="Cyt_P450_sf"/>
</dbReference>
<dbReference type="FunFam" id="1.10.630.10:FF:000069">
    <property type="entry name" value="Cytochrome P450, putative (Eurofung)"/>
    <property type="match status" value="1"/>
</dbReference>
<dbReference type="Proteomes" id="UP000799537">
    <property type="component" value="Unassembled WGS sequence"/>
</dbReference>
<evidence type="ECO:0000256" key="1">
    <source>
        <dbReference type="ARBA" id="ARBA00001971"/>
    </source>
</evidence>
<proteinExistence type="inferred from homology"/>
<dbReference type="GO" id="GO:0016705">
    <property type="term" value="F:oxidoreductase activity, acting on paired donors, with incorporation or reduction of molecular oxygen"/>
    <property type="evidence" value="ECO:0007669"/>
    <property type="project" value="InterPro"/>
</dbReference>
<evidence type="ECO:0000256" key="7">
    <source>
        <dbReference type="ARBA" id="ARBA00022989"/>
    </source>
</evidence>
<dbReference type="OrthoDB" id="3945418at2759"/>
<name>A0A6A6CV75_ZASCE</name>
<keyword evidence="8 13" id="KW-0560">Oxidoreductase</keyword>
<dbReference type="InterPro" id="IPR002401">
    <property type="entry name" value="Cyt_P450_E_grp-I"/>
</dbReference>
<gene>
    <name evidence="15" type="ORF">M409DRAFT_64753</name>
</gene>
<dbReference type="InterPro" id="IPR017972">
    <property type="entry name" value="Cyt_P450_CS"/>
</dbReference>
<keyword evidence="7 14" id="KW-1133">Transmembrane helix</keyword>
<evidence type="ECO:0000256" key="3">
    <source>
        <dbReference type="ARBA" id="ARBA00010617"/>
    </source>
</evidence>
<dbReference type="RefSeq" id="XP_033670601.1">
    <property type="nucleotide sequence ID" value="XM_033816213.1"/>
</dbReference>
<comment type="similarity">
    <text evidence="3 13">Belongs to the cytochrome P450 family.</text>
</comment>
<protein>
    <recommendedName>
        <fullName evidence="17">Cytochrome P450</fullName>
    </recommendedName>
</protein>
<dbReference type="InterPro" id="IPR001128">
    <property type="entry name" value="Cyt_P450"/>
</dbReference>
<keyword evidence="11 14" id="KW-0472">Membrane</keyword>
<comment type="subcellular location">
    <subcellularLocation>
        <location evidence="2">Membrane</location>
        <topology evidence="2">Single-pass membrane protein</topology>
    </subcellularLocation>
</comment>
<evidence type="ECO:0000256" key="12">
    <source>
        <dbReference type="PIRSR" id="PIRSR602401-1"/>
    </source>
</evidence>
<keyword evidence="9 12" id="KW-0408">Iron</keyword>
<accession>A0A6A6CV75</accession>
<dbReference type="GO" id="GO:0020037">
    <property type="term" value="F:heme binding"/>
    <property type="evidence" value="ECO:0007669"/>
    <property type="project" value="InterPro"/>
</dbReference>
<organism evidence="15 16">
    <name type="scientific">Zasmidium cellare ATCC 36951</name>
    <dbReference type="NCBI Taxonomy" id="1080233"/>
    <lineage>
        <taxon>Eukaryota</taxon>
        <taxon>Fungi</taxon>
        <taxon>Dikarya</taxon>
        <taxon>Ascomycota</taxon>
        <taxon>Pezizomycotina</taxon>
        <taxon>Dothideomycetes</taxon>
        <taxon>Dothideomycetidae</taxon>
        <taxon>Mycosphaerellales</taxon>
        <taxon>Mycosphaerellaceae</taxon>
        <taxon>Zasmidium</taxon>
    </lineage>
</organism>
<dbReference type="GO" id="GO:0005506">
    <property type="term" value="F:iron ion binding"/>
    <property type="evidence" value="ECO:0007669"/>
    <property type="project" value="InterPro"/>
</dbReference>
<dbReference type="PROSITE" id="PS00086">
    <property type="entry name" value="CYTOCHROME_P450"/>
    <property type="match status" value="1"/>
</dbReference>
<dbReference type="SUPFAM" id="SSF48264">
    <property type="entry name" value="Cytochrome P450"/>
    <property type="match status" value="1"/>
</dbReference>
<evidence type="ECO:0000256" key="8">
    <source>
        <dbReference type="ARBA" id="ARBA00023002"/>
    </source>
</evidence>
<dbReference type="GO" id="GO:0016020">
    <property type="term" value="C:membrane"/>
    <property type="evidence" value="ECO:0007669"/>
    <property type="project" value="UniProtKB-SubCell"/>
</dbReference>
<feature type="binding site" description="axial binding residue" evidence="12">
    <location>
        <position position="438"/>
    </location>
    <ligand>
        <name>heme</name>
        <dbReference type="ChEBI" id="CHEBI:30413"/>
    </ligand>
    <ligandPart>
        <name>Fe</name>
        <dbReference type="ChEBI" id="CHEBI:18248"/>
    </ligandPart>
</feature>
<dbReference type="InterPro" id="IPR050121">
    <property type="entry name" value="Cytochrome_P450_monoxygenase"/>
</dbReference>
<dbReference type="AlphaFoldDB" id="A0A6A6CV75"/>
<dbReference type="PANTHER" id="PTHR24305:SF157">
    <property type="entry name" value="N-ACETYLTRYPTOPHAN 6-HYDROXYLASE IVOC-RELATED"/>
    <property type="match status" value="1"/>
</dbReference>
<evidence type="ECO:0000256" key="13">
    <source>
        <dbReference type="RuleBase" id="RU000461"/>
    </source>
</evidence>
<evidence type="ECO:0008006" key="17">
    <source>
        <dbReference type="Google" id="ProtNLM"/>
    </source>
</evidence>
<keyword evidence="6 12" id="KW-0479">Metal-binding</keyword>
<dbReference type="EMBL" id="ML993587">
    <property type="protein sequence ID" value="KAF2169712.1"/>
    <property type="molecule type" value="Genomic_DNA"/>
</dbReference>
<evidence type="ECO:0000256" key="2">
    <source>
        <dbReference type="ARBA" id="ARBA00004167"/>
    </source>
</evidence>
<keyword evidence="10 13" id="KW-0503">Monooxygenase</keyword>
<evidence type="ECO:0000256" key="4">
    <source>
        <dbReference type="ARBA" id="ARBA00022617"/>
    </source>
</evidence>
<comment type="cofactor">
    <cofactor evidence="1 12">
        <name>heme</name>
        <dbReference type="ChEBI" id="CHEBI:30413"/>
    </cofactor>
</comment>
<dbReference type="PRINTS" id="PR00463">
    <property type="entry name" value="EP450I"/>
</dbReference>